<dbReference type="EMBL" id="CP000554">
    <property type="protein sequence ID" value="ABM78647.1"/>
    <property type="molecule type" value="Genomic_DNA"/>
</dbReference>
<reference evidence="2 3" key="1">
    <citation type="journal article" date="2007" name="PLoS Genet.">
        <title>Patterns and implications of gene gain and loss in the evolution of Prochlorococcus.</title>
        <authorList>
            <person name="Kettler G.C."/>
            <person name="Martiny A.C."/>
            <person name="Huang K."/>
            <person name="Zucker J."/>
            <person name="Coleman M.L."/>
            <person name="Rodrigue S."/>
            <person name="Chen F."/>
            <person name="Lapidus A."/>
            <person name="Ferriera S."/>
            <person name="Johnson J."/>
            <person name="Steglich C."/>
            <person name="Church G.M."/>
            <person name="Richardson P."/>
            <person name="Chisholm S.W."/>
        </authorList>
    </citation>
    <scope>NUCLEOTIDE SEQUENCE [LARGE SCALE GENOMIC DNA]</scope>
    <source>
        <strain evidence="2 3">MIT 9303</strain>
    </source>
</reference>
<dbReference type="Proteomes" id="UP000002274">
    <property type="component" value="Chromosome"/>
</dbReference>
<dbReference type="PANTHER" id="PTHR22916">
    <property type="entry name" value="GLYCOSYLTRANSFERASE"/>
    <property type="match status" value="1"/>
</dbReference>
<sequence length="398" mass="44920">MQINTEITINHLLQSIKSIYFQDDGKHLYLHLPSSFLPVSSSSVIASDVDLEHQNNNNLSLLTFRGIDALSRYYNAQLYFSRCWNRPIIPFLDLNKYQPPTDPIMSCIIVINENDKYVRNIQLPSLLSQQNSNLIELIIVNNGSRSIEYLNKAFSPIRVIDSEWGCVGRAYQAGADASSAEILAFLHDDCMPTDQNWLVTLFKTIQNNGIGIISQHVIPFQLGYICDHIIPPLPHAKAYPLVITRANLELVGGWDINHFIGFEELDLSLATLDHSLDVRQIEIGFLHESGLSTILKYLVNHSGLREAFGLGAIPADVISRLHKAAMSKLSKSEVGRIITRDQLRYVLQSHPKALERVGTRNVHSAMSKLKKLYQRDGSILDRRSEMVDFDRNISITST</sequence>
<accession>A2CAY7</accession>
<protein>
    <recommendedName>
        <fullName evidence="1">Glycosyltransferase 2-like domain-containing protein</fullName>
    </recommendedName>
</protein>
<dbReference type="SUPFAM" id="SSF53448">
    <property type="entry name" value="Nucleotide-diphospho-sugar transferases"/>
    <property type="match status" value="1"/>
</dbReference>
<dbReference type="Gene3D" id="3.90.550.10">
    <property type="entry name" value="Spore Coat Polysaccharide Biosynthesis Protein SpsA, Chain A"/>
    <property type="match status" value="1"/>
</dbReference>
<proteinExistence type="predicted"/>
<dbReference type="AlphaFoldDB" id="A2CAY7"/>
<dbReference type="GO" id="GO:0016758">
    <property type="term" value="F:hexosyltransferase activity"/>
    <property type="evidence" value="ECO:0007669"/>
    <property type="project" value="UniProtKB-ARBA"/>
</dbReference>
<name>A2CAY7_PROM3</name>
<dbReference type="InterPro" id="IPR001173">
    <property type="entry name" value="Glyco_trans_2-like"/>
</dbReference>
<dbReference type="CDD" id="cd00761">
    <property type="entry name" value="Glyco_tranf_GTA_type"/>
    <property type="match status" value="1"/>
</dbReference>
<organism evidence="2 3">
    <name type="scientific">Prochlorococcus marinus (strain MIT 9303)</name>
    <dbReference type="NCBI Taxonomy" id="59922"/>
    <lineage>
        <taxon>Bacteria</taxon>
        <taxon>Bacillati</taxon>
        <taxon>Cyanobacteriota</taxon>
        <taxon>Cyanophyceae</taxon>
        <taxon>Synechococcales</taxon>
        <taxon>Prochlorococcaceae</taxon>
        <taxon>Prochlorococcus</taxon>
    </lineage>
</organism>
<feature type="domain" description="Glycosyltransferase 2-like" evidence="1">
    <location>
        <begin position="110"/>
        <end position="217"/>
    </location>
</feature>
<dbReference type="InterPro" id="IPR029044">
    <property type="entry name" value="Nucleotide-diphossugar_trans"/>
</dbReference>
<dbReference type="STRING" id="59922.P9303_19051"/>
<dbReference type="HOGENOM" id="CLU_692349_0_0_3"/>
<evidence type="ECO:0000259" key="1">
    <source>
        <dbReference type="Pfam" id="PF00535"/>
    </source>
</evidence>
<dbReference type="PANTHER" id="PTHR22916:SF3">
    <property type="entry name" value="UDP-GLCNAC:BETAGAL BETA-1,3-N-ACETYLGLUCOSAMINYLTRANSFERASE-LIKE PROTEIN 1"/>
    <property type="match status" value="1"/>
</dbReference>
<dbReference type="KEGG" id="pmf:P9303_19051"/>
<dbReference type="Pfam" id="PF00535">
    <property type="entry name" value="Glycos_transf_2"/>
    <property type="match status" value="1"/>
</dbReference>
<gene>
    <name evidence="2" type="ordered locus">P9303_19051</name>
</gene>
<evidence type="ECO:0000313" key="2">
    <source>
        <dbReference type="EMBL" id="ABM78647.1"/>
    </source>
</evidence>
<evidence type="ECO:0000313" key="3">
    <source>
        <dbReference type="Proteomes" id="UP000002274"/>
    </source>
</evidence>